<dbReference type="CDD" id="cd11029">
    <property type="entry name" value="CYP107-like"/>
    <property type="match status" value="1"/>
</dbReference>
<keyword evidence="2" id="KW-0560">Oxidoreductase</keyword>
<keyword evidence="2" id="KW-0503">Monooxygenase</keyword>
<sequence length="451" mass="49196">MVTAHTPATECPYRLDPTGSDIHGEASALRAHGPAARVLLPGSIPAWSVTDPQLIRRLLTHSDISKDSRHWPVYTSGELPEDWPLRLWVDTRSALTAYGEEHRRLRRPLAAAFSPRRVRALVPQIEAITETLLADLEAVGPEEAVDLRARFAWRLPLLVVNVVLGVPEELHDAFRDAIGDLFATDLTPEAAAASHVRVYELLNELIDHKKRRPGDDITSSLIASCDDGQITGQELTDSLMLLIGAGHETTVNLLDHAIVNLLVHRGQLARATAGDVTWPEVVEEALRHQAPIATIIMRFAVRDVVDEPTGLTFARGDAVVINFAAAGRDPGVHVAPDRFDITRDAHDHLAFGHGHHLCVGAELARVEGRIALAALFGRFPRMRLAVDHDQLRPLPSFISNGHRALPIRLGPAVPRAGTRAGESPVGRGPVGRLGVPDVTQDRYPNGYATQE</sequence>
<name>A0ABS1NQX4_9ACTN</name>
<comment type="similarity">
    <text evidence="1 2">Belongs to the cytochrome P450 family.</text>
</comment>
<dbReference type="Pfam" id="PF00067">
    <property type="entry name" value="p450"/>
    <property type="match status" value="1"/>
</dbReference>
<dbReference type="SUPFAM" id="SSF48264">
    <property type="entry name" value="Cytochrome P450"/>
    <property type="match status" value="1"/>
</dbReference>
<evidence type="ECO:0000256" key="3">
    <source>
        <dbReference type="SAM" id="MobiDB-lite"/>
    </source>
</evidence>
<keyword evidence="2" id="KW-0349">Heme</keyword>
<comment type="caution">
    <text evidence="4">The sequence shown here is derived from an EMBL/GenBank/DDBJ whole genome shotgun (WGS) entry which is preliminary data.</text>
</comment>
<evidence type="ECO:0000256" key="1">
    <source>
        <dbReference type="ARBA" id="ARBA00010617"/>
    </source>
</evidence>
<protein>
    <submittedName>
        <fullName evidence="4">Cytochrome P450</fullName>
    </submittedName>
</protein>
<dbReference type="InterPro" id="IPR002397">
    <property type="entry name" value="Cyt_P450_B"/>
</dbReference>
<organism evidence="4 5">
    <name type="scientific">Streptomyces coffeae</name>
    <dbReference type="NCBI Taxonomy" id="621382"/>
    <lineage>
        <taxon>Bacteria</taxon>
        <taxon>Bacillati</taxon>
        <taxon>Actinomycetota</taxon>
        <taxon>Actinomycetes</taxon>
        <taxon>Kitasatosporales</taxon>
        <taxon>Streptomycetaceae</taxon>
        <taxon>Streptomyces</taxon>
    </lineage>
</organism>
<dbReference type="RefSeq" id="WP_201882361.1">
    <property type="nucleotide sequence ID" value="NZ_JAERRF010000039.1"/>
</dbReference>
<feature type="region of interest" description="Disordered" evidence="3">
    <location>
        <begin position="413"/>
        <end position="451"/>
    </location>
</feature>
<dbReference type="InterPro" id="IPR036396">
    <property type="entry name" value="Cyt_P450_sf"/>
</dbReference>
<dbReference type="PANTHER" id="PTHR46696">
    <property type="entry name" value="P450, PUTATIVE (EUROFUNG)-RELATED"/>
    <property type="match status" value="1"/>
</dbReference>
<accession>A0ABS1NQX4</accession>
<dbReference type="PRINTS" id="PR00359">
    <property type="entry name" value="BP450"/>
</dbReference>
<keyword evidence="2" id="KW-0479">Metal-binding</keyword>
<keyword evidence="5" id="KW-1185">Reference proteome</keyword>
<dbReference type="InterPro" id="IPR017972">
    <property type="entry name" value="Cyt_P450_CS"/>
</dbReference>
<dbReference type="InterPro" id="IPR001128">
    <property type="entry name" value="Cyt_P450"/>
</dbReference>
<dbReference type="PROSITE" id="PS00086">
    <property type="entry name" value="CYTOCHROME_P450"/>
    <property type="match status" value="1"/>
</dbReference>
<gene>
    <name evidence="4" type="ORF">JK363_37205</name>
</gene>
<dbReference type="Gene3D" id="1.10.630.10">
    <property type="entry name" value="Cytochrome P450"/>
    <property type="match status" value="1"/>
</dbReference>
<evidence type="ECO:0000256" key="2">
    <source>
        <dbReference type="RuleBase" id="RU000461"/>
    </source>
</evidence>
<keyword evidence="2" id="KW-0408">Iron</keyword>
<evidence type="ECO:0000313" key="4">
    <source>
        <dbReference type="EMBL" id="MBL1102161.1"/>
    </source>
</evidence>
<dbReference type="EMBL" id="JAERRF010000039">
    <property type="protein sequence ID" value="MBL1102161.1"/>
    <property type="molecule type" value="Genomic_DNA"/>
</dbReference>
<dbReference type="Proteomes" id="UP000634229">
    <property type="component" value="Unassembled WGS sequence"/>
</dbReference>
<reference evidence="4 5" key="1">
    <citation type="submission" date="2021-01" db="EMBL/GenBank/DDBJ databases">
        <title>WGS of actinomycetes isolated from Thailand.</title>
        <authorList>
            <person name="Thawai C."/>
        </authorList>
    </citation>
    <scope>NUCLEOTIDE SEQUENCE [LARGE SCALE GENOMIC DNA]</scope>
    <source>
        <strain evidence="4 5">CA1R205</strain>
    </source>
</reference>
<feature type="compositionally biased region" description="Low complexity" evidence="3">
    <location>
        <begin position="424"/>
        <end position="438"/>
    </location>
</feature>
<dbReference type="PRINTS" id="PR00385">
    <property type="entry name" value="P450"/>
</dbReference>
<proteinExistence type="inferred from homology"/>
<dbReference type="PANTHER" id="PTHR46696:SF1">
    <property type="entry name" value="CYTOCHROME P450 YJIB-RELATED"/>
    <property type="match status" value="1"/>
</dbReference>
<evidence type="ECO:0000313" key="5">
    <source>
        <dbReference type="Proteomes" id="UP000634229"/>
    </source>
</evidence>